<dbReference type="Proteomes" id="UP000193244">
    <property type="component" value="Unassembled WGS sequence"/>
</dbReference>
<dbReference type="AlphaFoldDB" id="A0A1X7JVS9"/>
<evidence type="ECO:0000256" key="2">
    <source>
        <dbReference type="SAM" id="SignalP"/>
    </source>
</evidence>
<accession>A0A1X7JVS9</accession>
<evidence type="ECO:0000313" key="4">
    <source>
        <dbReference type="Proteomes" id="UP000193244"/>
    </source>
</evidence>
<keyword evidence="4" id="KW-1185">Reference proteome</keyword>
<gene>
    <name evidence="3" type="ORF">SAMN06296010_1848</name>
</gene>
<feature type="signal peptide" evidence="2">
    <location>
        <begin position="1"/>
        <end position="22"/>
    </location>
</feature>
<dbReference type="RefSeq" id="WP_176223313.1">
    <property type="nucleotide sequence ID" value="NZ_FXAY01000002.1"/>
</dbReference>
<reference evidence="4" key="1">
    <citation type="submission" date="2017-04" db="EMBL/GenBank/DDBJ databases">
        <authorList>
            <person name="Varghese N."/>
            <person name="Submissions S."/>
        </authorList>
    </citation>
    <scope>NUCLEOTIDE SEQUENCE [LARGE SCALE GENOMIC DNA]</scope>
    <source>
        <strain evidence="4">VKM Ac-2510</strain>
    </source>
</reference>
<dbReference type="EMBL" id="FXAY01000002">
    <property type="protein sequence ID" value="SMG31815.1"/>
    <property type="molecule type" value="Genomic_DNA"/>
</dbReference>
<feature type="compositionally biased region" description="Pro residues" evidence="1">
    <location>
        <begin position="156"/>
        <end position="170"/>
    </location>
</feature>
<feature type="chain" id="PRO_5012936994" description="DNA modification methylase" evidence="2">
    <location>
        <begin position="23"/>
        <end position="188"/>
    </location>
</feature>
<dbReference type="STRING" id="150121.SAMN06296010_1848"/>
<organism evidence="3 4">
    <name type="scientific">Agreia pratensis</name>
    <dbReference type="NCBI Taxonomy" id="150121"/>
    <lineage>
        <taxon>Bacteria</taxon>
        <taxon>Bacillati</taxon>
        <taxon>Actinomycetota</taxon>
        <taxon>Actinomycetes</taxon>
        <taxon>Micrococcales</taxon>
        <taxon>Microbacteriaceae</taxon>
        <taxon>Agreia</taxon>
    </lineage>
</organism>
<sequence length="188" mass="19136">MRARLGAALAMAALLVVGTAGCAFITPQATTKEVETANGVNGKVGTIDIRNATLISDDGEDASLLVTFSNSAKESRALTLQYEADGAKTELTVPVAGNGNTSFGADGETQVVLRGITATAGSLFPVYFQYGDAEGEQLLLPVLTTDFKEYTGLAPTPLPTVTPTPVPSATPTPTGTPEAPAPDATPAP</sequence>
<evidence type="ECO:0000256" key="1">
    <source>
        <dbReference type="SAM" id="MobiDB-lite"/>
    </source>
</evidence>
<feature type="compositionally biased region" description="Pro residues" evidence="1">
    <location>
        <begin position="179"/>
        <end position="188"/>
    </location>
</feature>
<dbReference type="PROSITE" id="PS51257">
    <property type="entry name" value="PROKAR_LIPOPROTEIN"/>
    <property type="match status" value="1"/>
</dbReference>
<proteinExistence type="predicted"/>
<feature type="region of interest" description="Disordered" evidence="1">
    <location>
        <begin position="154"/>
        <end position="188"/>
    </location>
</feature>
<evidence type="ECO:0008006" key="5">
    <source>
        <dbReference type="Google" id="ProtNLM"/>
    </source>
</evidence>
<keyword evidence="2" id="KW-0732">Signal</keyword>
<protein>
    <recommendedName>
        <fullName evidence="5">DNA modification methylase</fullName>
    </recommendedName>
</protein>
<name>A0A1X7JVS9_9MICO</name>
<evidence type="ECO:0000313" key="3">
    <source>
        <dbReference type="EMBL" id="SMG31815.1"/>
    </source>
</evidence>